<dbReference type="PANTHER" id="PTHR22911">
    <property type="entry name" value="ACYL-MALONYL CONDENSING ENZYME-RELATED"/>
    <property type="match status" value="1"/>
</dbReference>
<evidence type="ECO:0000256" key="6">
    <source>
        <dbReference type="SAM" id="Phobius"/>
    </source>
</evidence>
<dbReference type="RefSeq" id="WP_020042935.1">
    <property type="nucleotide sequence ID" value="NZ_KE557286.1"/>
</dbReference>
<dbReference type="PANTHER" id="PTHR22911:SF6">
    <property type="entry name" value="SOLUTE CARRIER FAMILY 35 MEMBER G1"/>
    <property type="match status" value="1"/>
</dbReference>
<dbReference type="SUPFAM" id="SSF103481">
    <property type="entry name" value="Multidrug resistance efflux transporter EmrE"/>
    <property type="match status" value="2"/>
</dbReference>
<feature type="transmembrane region" description="Helical" evidence="6">
    <location>
        <begin position="150"/>
        <end position="168"/>
    </location>
</feature>
<dbReference type="AlphaFoldDB" id="S9Q3S5"/>
<dbReference type="HOGENOM" id="CLU_032828_2_2_5"/>
<dbReference type="Pfam" id="PF00892">
    <property type="entry name" value="EamA"/>
    <property type="match status" value="2"/>
</dbReference>
<keyword evidence="5 6" id="KW-0472">Membrane</keyword>
<evidence type="ECO:0000313" key="8">
    <source>
        <dbReference type="EMBL" id="EPX75976.1"/>
    </source>
</evidence>
<dbReference type="EMBL" id="APVH01000063">
    <property type="protein sequence ID" value="EPX75976.1"/>
    <property type="molecule type" value="Genomic_DNA"/>
</dbReference>
<proteinExistence type="inferred from homology"/>
<organism evidence="8 9">
    <name type="scientific">Salipiger mucosus DSM 16094</name>
    <dbReference type="NCBI Taxonomy" id="1123237"/>
    <lineage>
        <taxon>Bacteria</taxon>
        <taxon>Pseudomonadati</taxon>
        <taxon>Pseudomonadota</taxon>
        <taxon>Alphaproteobacteria</taxon>
        <taxon>Rhodobacterales</taxon>
        <taxon>Roseobacteraceae</taxon>
        <taxon>Salipiger</taxon>
    </lineage>
</organism>
<name>S9Q3S5_9RHOB</name>
<feature type="transmembrane region" description="Helical" evidence="6">
    <location>
        <begin position="98"/>
        <end position="117"/>
    </location>
</feature>
<comment type="subcellular location">
    <subcellularLocation>
        <location evidence="1">Membrane</location>
        <topology evidence="1">Multi-pass membrane protein</topology>
    </subcellularLocation>
</comment>
<feature type="domain" description="EamA" evidence="7">
    <location>
        <begin position="151"/>
        <end position="287"/>
    </location>
</feature>
<dbReference type="eggNOG" id="COG0697">
    <property type="taxonomic scope" value="Bacteria"/>
</dbReference>
<dbReference type="GO" id="GO:0016020">
    <property type="term" value="C:membrane"/>
    <property type="evidence" value="ECO:0007669"/>
    <property type="project" value="UniProtKB-SubCell"/>
</dbReference>
<accession>S9Q3S5</accession>
<dbReference type="InterPro" id="IPR000620">
    <property type="entry name" value="EamA_dom"/>
</dbReference>
<feature type="transmembrane region" description="Helical" evidence="6">
    <location>
        <begin position="246"/>
        <end position="265"/>
    </location>
</feature>
<evidence type="ECO:0000313" key="9">
    <source>
        <dbReference type="Proteomes" id="UP000015347"/>
    </source>
</evidence>
<sequence length="313" mass="33014">MDQDRPLLGILLMLGFCVLAPMGDAVAKLLGGRLPLAQIVFVRFAIQAALLAPVVLIGRRVPRMGLQLLGLVLLRTVMHVLGIGMMFSALVYLPLADAIAIAFVMPFILLLLGHYVMGEEVGWRRMAACAVGFAGTLMVVQPAFRDVGWPALLPLGVALNFALFMMVTRRISRRIGAVPLQAVSGLMATAMIAPLVLLVPAEAVPGLGWHPVGPGVWGLLVTIGLLGTLAHLLMTWSLRFAPGATLAPVQYLELPVATTIGYLVFGDLPGPLAGAGICVIVAAGLYILMRERAMHRAPSAVPAPARPAPPAAE</sequence>
<reference evidence="9" key="1">
    <citation type="journal article" date="2014" name="Stand. Genomic Sci.">
        <title>Genome sequence of the exopolysaccharide-producing Salipiger mucosus type strain (DSM 16094(T)), a moderately halophilic member of the Roseobacter clade.</title>
        <authorList>
            <person name="Riedel T."/>
            <person name="Spring S."/>
            <person name="Fiebig A."/>
            <person name="Petersen J."/>
            <person name="Kyrpides N.C."/>
            <person name="Goker M."/>
            <person name="Klenk H.P."/>
        </authorList>
    </citation>
    <scope>NUCLEOTIDE SEQUENCE [LARGE SCALE GENOMIC DNA]</scope>
    <source>
        <strain evidence="9">DSM 16094</strain>
    </source>
</reference>
<dbReference type="InterPro" id="IPR037185">
    <property type="entry name" value="EmrE-like"/>
</dbReference>
<feature type="transmembrane region" description="Helical" evidence="6">
    <location>
        <begin position="271"/>
        <end position="289"/>
    </location>
</feature>
<evidence type="ECO:0000256" key="1">
    <source>
        <dbReference type="ARBA" id="ARBA00004141"/>
    </source>
</evidence>
<dbReference type="OrthoDB" id="9815809at2"/>
<protein>
    <submittedName>
        <fullName evidence="8">Membrane protein, putative</fullName>
    </submittedName>
</protein>
<evidence type="ECO:0000259" key="7">
    <source>
        <dbReference type="Pfam" id="PF00892"/>
    </source>
</evidence>
<feature type="transmembrane region" description="Helical" evidence="6">
    <location>
        <begin position="126"/>
        <end position="144"/>
    </location>
</feature>
<feature type="transmembrane region" description="Helical" evidence="6">
    <location>
        <begin position="68"/>
        <end position="92"/>
    </location>
</feature>
<evidence type="ECO:0000256" key="4">
    <source>
        <dbReference type="ARBA" id="ARBA00022989"/>
    </source>
</evidence>
<dbReference type="Proteomes" id="UP000015347">
    <property type="component" value="Unassembled WGS sequence"/>
</dbReference>
<feature type="transmembrane region" description="Helical" evidence="6">
    <location>
        <begin position="37"/>
        <end position="56"/>
    </location>
</feature>
<comment type="caution">
    <text evidence="8">The sequence shown here is derived from an EMBL/GenBank/DDBJ whole genome shotgun (WGS) entry which is preliminary data.</text>
</comment>
<feature type="transmembrane region" description="Helical" evidence="6">
    <location>
        <begin position="180"/>
        <end position="203"/>
    </location>
</feature>
<evidence type="ECO:0000256" key="2">
    <source>
        <dbReference type="ARBA" id="ARBA00009853"/>
    </source>
</evidence>
<keyword evidence="9" id="KW-1185">Reference proteome</keyword>
<keyword evidence="3 6" id="KW-0812">Transmembrane</keyword>
<feature type="domain" description="EamA" evidence="7">
    <location>
        <begin position="8"/>
        <end position="140"/>
    </location>
</feature>
<evidence type="ECO:0000256" key="3">
    <source>
        <dbReference type="ARBA" id="ARBA00022692"/>
    </source>
</evidence>
<comment type="similarity">
    <text evidence="2">Belongs to the drug/metabolite transporter (DMT) superfamily. 10 TMS drug/metabolite exporter (DME) (TC 2.A.7.3) family.</text>
</comment>
<evidence type="ECO:0000256" key="5">
    <source>
        <dbReference type="ARBA" id="ARBA00023136"/>
    </source>
</evidence>
<keyword evidence="4 6" id="KW-1133">Transmembrane helix</keyword>
<feature type="transmembrane region" description="Helical" evidence="6">
    <location>
        <begin position="215"/>
        <end position="234"/>
    </location>
</feature>
<dbReference type="STRING" id="1123237.Salmuc_05363"/>
<gene>
    <name evidence="8" type="ORF">Salmuc_05363</name>
</gene>